<accession>A0ABQ7C8N2</accession>
<dbReference type="Proteomes" id="UP000266723">
    <property type="component" value="Unassembled WGS sequence"/>
</dbReference>
<evidence type="ECO:0000313" key="2">
    <source>
        <dbReference type="EMBL" id="KAF3547949.1"/>
    </source>
</evidence>
<proteinExistence type="predicted"/>
<keyword evidence="3" id="KW-1185">Reference proteome</keyword>
<sequence>MSLQNDSDSCTVMMLDSVAQSIIGNAATELWDGSYDEIEDPTILPQPIESLVGKSFCFGISLSTDNVNNGNTTFKLSEVWSGDKIQKIKSQTEPCSLLDTYSLTLSGGEPDLMKRKKKNPATDELSVRSHRGLPVRSVSNRVFNDVTNRTTTPVNDLKRSIDMGKENGQSSQSAKRTRYSHPNSSNQMDKHQRRDTSHDTDVCSPTSAPSIPVRSIFDRVFNDVFNGPRIPFTPVTSLNLSVGDMGKENCQSSETAKRHTYSQPISTNQSCKSGLTTVRHADSIDLRKRSRTVFNDITNISLEQENGTQVINKRPRKVNDNMKRSNPSAGETTDKEEESEEDGNFDIEGSHCVNEDHYFDCTTPENTESEVDSDTENYDDHNVKKTEAEHKHSVLSRMEALLQMAFTGRNSCAKQTSCKELGTKISFYL</sequence>
<organism evidence="2 3">
    <name type="scientific">Brassica cretica</name>
    <name type="common">Mustard</name>
    <dbReference type="NCBI Taxonomy" id="69181"/>
    <lineage>
        <taxon>Eukaryota</taxon>
        <taxon>Viridiplantae</taxon>
        <taxon>Streptophyta</taxon>
        <taxon>Embryophyta</taxon>
        <taxon>Tracheophyta</taxon>
        <taxon>Spermatophyta</taxon>
        <taxon>Magnoliopsida</taxon>
        <taxon>eudicotyledons</taxon>
        <taxon>Gunneridae</taxon>
        <taxon>Pentapetalae</taxon>
        <taxon>rosids</taxon>
        <taxon>malvids</taxon>
        <taxon>Brassicales</taxon>
        <taxon>Brassicaceae</taxon>
        <taxon>Brassiceae</taxon>
        <taxon>Brassica</taxon>
    </lineage>
</organism>
<dbReference type="EMBL" id="QGKV02000832">
    <property type="protein sequence ID" value="KAF3547949.1"/>
    <property type="molecule type" value="Genomic_DNA"/>
</dbReference>
<dbReference type="InterPro" id="IPR012340">
    <property type="entry name" value="NA-bd_OB-fold"/>
</dbReference>
<feature type="compositionally biased region" description="Acidic residues" evidence="1">
    <location>
        <begin position="334"/>
        <end position="345"/>
    </location>
</feature>
<evidence type="ECO:0000313" key="3">
    <source>
        <dbReference type="Proteomes" id="UP000266723"/>
    </source>
</evidence>
<feature type="compositionally biased region" description="Basic and acidic residues" evidence="1">
    <location>
        <begin position="188"/>
        <end position="201"/>
    </location>
</feature>
<name>A0ABQ7C8N2_BRACR</name>
<reference evidence="2 3" key="1">
    <citation type="journal article" date="2020" name="BMC Genomics">
        <title>Intraspecific diversification of the crop wild relative Brassica cretica Lam. using demographic model selection.</title>
        <authorList>
            <person name="Kioukis A."/>
            <person name="Michalopoulou V.A."/>
            <person name="Briers L."/>
            <person name="Pirintsos S."/>
            <person name="Studholme D.J."/>
            <person name="Pavlidis P."/>
            <person name="Sarris P.F."/>
        </authorList>
    </citation>
    <scope>NUCLEOTIDE SEQUENCE [LARGE SCALE GENOMIC DNA]</scope>
    <source>
        <strain evidence="3">cv. PFS-1207/04</strain>
    </source>
</reference>
<evidence type="ECO:0000256" key="1">
    <source>
        <dbReference type="SAM" id="MobiDB-lite"/>
    </source>
</evidence>
<feature type="region of interest" description="Disordered" evidence="1">
    <location>
        <begin position="108"/>
        <end position="209"/>
    </location>
</feature>
<feature type="compositionally biased region" description="Polar residues" evidence="1">
    <location>
        <begin position="137"/>
        <end position="154"/>
    </location>
</feature>
<comment type="caution">
    <text evidence="2">The sequence shown here is derived from an EMBL/GenBank/DDBJ whole genome shotgun (WGS) entry which is preliminary data.</text>
</comment>
<protein>
    <submittedName>
        <fullName evidence="2">Uncharacterized protein</fullName>
    </submittedName>
</protein>
<feature type="compositionally biased region" description="Polar residues" evidence="1">
    <location>
        <begin position="167"/>
        <end position="187"/>
    </location>
</feature>
<dbReference type="Gene3D" id="2.40.50.140">
    <property type="entry name" value="Nucleic acid-binding proteins"/>
    <property type="match status" value="1"/>
</dbReference>
<gene>
    <name evidence="2" type="ORF">DY000_02003232</name>
</gene>
<feature type="compositionally biased region" description="Basic and acidic residues" evidence="1">
    <location>
        <begin position="156"/>
        <end position="165"/>
    </location>
</feature>
<feature type="region of interest" description="Disordered" evidence="1">
    <location>
        <begin position="312"/>
        <end position="349"/>
    </location>
</feature>